<gene>
    <name evidence="15" type="ORF">D9758_004883</name>
</gene>
<keyword evidence="8" id="KW-0810">Translation regulation</keyword>
<evidence type="ECO:0000256" key="9">
    <source>
        <dbReference type="ARBA" id="ARBA00022884"/>
    </source>
</evidence>
<evidence type="ECO:0000256" key="3">
    <source>
        <dbReference type="ARBA" id="ARBA00009548"/>
    </source>
</evidence>
<dbReference type="GO" id="GO:0003729">
    <property type="term" value="F:mRNA binding"/>
    <property type="evidence" value="ECO:0007669"/>
    <property type="project" value="InterPro"/>
</dbReference>
<dbReference type="OrthoDB" id="3361414at2759"/>
<evidence type="ECO:0000313" key="16">
    <source>
        <dbReference type="Proteomes" id="UP000559256"/>
    </source>
</evidence>
<evidence type="ECO:0000256" key="8">
    <source>
        <dbReference type="ARBA" id="ARBA00022845"/>
    </source>
</evidence>
<keyword evidence="12" id="KW-0539">Nucleus</keyword>
<protein>
    <recommendedName>
        <fullName evidence="14">Btz domain-containing protein</fullName>
    </recommendedName>
</protein>
<comment type="similarity">
    <text evidence="3">Belongs to the CASC3 family.</text>
</comment>
<evidence type="ECO:0000313" key="15">
    <source>
        <dbReference type="EMBL" id="KAF5358999.1"/>
    </source>
</evidence>
<dbReference type="GO" id="GO:0006397">
    <property type="term" value="P:mRNA processing"/>
    <property type="evidence" value="ECO:0007669"/>
    <property type="project" value="UniProtKB-KW"/>
</dbReference>
<evidence type="ECO:0000256" key="6">
    <source>
        <dbReference type="ARBA" id="ARBA00022664"/>
    </source>
</evidence>
<feature type="region of interest" description="Disordered" evidence="13">
    <location>
        <begin position="703"/>
        <end position="835"/>
    </location>
</feature>
<dbReference type="AlphaFoldDB" id="A0A8H5G5V7"/>
<accession>A0A8H5G5V7</accession>
<feature type="compositionally biased region" description="Basic residues" evidence="13">
    <location>
        <begin position="166"/>
        <end position="175"/>
    </location>
</feature>
<dbReference type="GO" id="GO:0035145">
    <property type="term" value="C:exon-exon junction complex"/>
    <property type="evidence" value="ECO:0007669"/>
    <property type="project" value="InterPro"/>
</dbReference>
<organism evidence="15 16">
    <name type="scientific">Tetrapyrgos nigripes</name>
    <dbReference type="NCBI Taxonomy" id="182062"/>
    <lineage>
        <taxon>Eukaryota</taxon>
        <taxon>Fungi</taxon>
        <taxon>Dikarya</taxon>
        <taxon>Basidiomycota</taxon>
        <taxon>Agaricomycotina</taxon>
        <taxon>Agaricomycetes</taxon>
        <taxon>Agaricomycetidae</taxon>
        <taxon>Agaricales</taxon>
        <taxon>Marasmiineae</taxon>
        <taxon>Marasmiaceae</taxon>
        <taxon>Tetrapyrgos</taxon>
    </lineage>
</organism>
<dbReference type="Pfam" id="PF09405">
    <property type="entry name" value="Btz"/>
    <property type="match status" value="1"/>
</dbReference>
<feature type="compositionally biased region" description="Gly residues" evidence="13">
    <location>
        <begin position="346"/>
        <end position="369"/>
    </location>
</feature>
<feature type="region of interest" description="Disordered" evidence="13">
    <location>
        <begin position="1"/>
        <end position="120"/>
    </location>
</feature>
<name>A0A8H5G5V7_9AGAR</name>
<evidence type="ECO:0000256" key="13">
    <source>
        <dbReference type="SAM" id="MobiDB-lite"/>
    </source>
</evidence>
<dbReference type="InterPro" id="IPR018545">
    <property type="entry name" value="Btz_dom"/>
</dbReference>
<proteinExistence type="inferred from homology"/>
<keyword evidence="11" id="KW-0508">mRNA splicing</keyword>
<evidence type="ECO:0000256" key="2">
    <source>
        <dbReference type="ARBA" id="ARBA00004496"/>
    </source>
</evidence>
<keyword evidence="6" id="KW-0507">mRNA processing</keyword>
<sequence>MILIMLAPVSSSASARTDNRSKQNGATHQQTKRRVVRRRGRARADLDSDEEIEREARTDSDSDDEEEDDLSSLDGSSSDSDTEPVSEDVLPNGHTRVLTPSTSQSPGETAEDVKVNDHGQSSFFAASGTWSEMVAEETLNGPADLPVIDFAQLDRQTFPATTTPPRKTKKTKKSQRPAPSSSSAAAAAPSSPVPTVDDTTPQPSESPAPASTSSSRGRPFPRRPPGQTARQAYQQRLEVDPSYVPVVGEFWGHDDRLMNKELRSLSTWWRGRWQGRGRGRGFMRGRGGFGAFGRQEGQVDGEDASQVPPVDRAWGHDGFEEMRKIEESRRVVQEQQQRQAHSPTGFRGGFAGARGRGGFARGVRGGRGGFSMSSRGRGMSHGHPPDRVWYAMKPEFMWTKQHDSFLYTDSHPKSRPNQTSGVRVKLPGAKKEAVVEVKANSSTVKPATELAAPAASSSAAGSDVGERSLVVRLPKREPASKAVDTKPTGPSIDEVFTVRPRLISPKPIPLPESPSALSQPVANGMPTVDPIVQQRLEQISIEPQESDPARYAQTEEAVLRHPTSSEEHQQQQQPPQVHHPVPAPSEQRPSLVPLHTNFVQPPSQGSPGYGSPYTYPASLPPGVAMNPAGMPYEIATGRPVYIPSPNMPTIYTPPPMMQQPPPPHFVPGHIHHHSAMSSSDFLPPGTPPGGYMEYAPMAPPMFSLPRQSSGIKIRAPDGNPVNLGPTSPGTASGSVEKPSSTRLSKPTHLRHNAAVFEPLRLGSSRADTGSTMPEPESEQNSSQEFLPQYDPNSSMGYGQSGYSNDYPGGGGGENETPGEDQQQQQQQEQMMGYQPYPQYYYPEQYGYNPYLDMSQVGQYEAYPFPVTTSVLVLAYTAKQG</sequence>
<keyword evidence="9" id="KW-0694">RNA-binding</keyword>
<evidence type="ECO:0000256" key="10">
    <source>
        <dbReference type="ARBA" id="ARBA00023161"/>
    </source>
</evidence>
<dbReference type="Proteomes" id="UP000559256">
    <property type="component" value="Unassembled WGS sequence"/>
</dbReference>
<feature type="compositionally biased region" description="Polar residues" evidence="13">
    <location>
        <begin position="9"/>
        <end position="29"/>
    </location>
</feature>
<feature type="compositionally biased region" description="Basic residues" evidence="13">
    <location>
        <begin position="30"/>
        <end position="41"/>
    </location>
</feature>
<feature type="compositionally biased region" description="Polar residues" evidence="13">
    <location>
        <begin position="724"/>
        <end position="744"/>
    </location>
</feature>
<comment type="subcellular location">
    <subcellularLocation>
        <location evidence="2">Cytoplasm</location>
    </subcellularLocation>
    <subcellularLocation>
        <location evidence="1">Nucleus</location>
    </subcellularLocation>
</comment>
<feature type="compositionally biased region" description="Acidic residues" evidence="13">
    <location>
        <begin position="61"/>
        <end position="71"/>
    </location>
</feature>
<keyword evidence="4" id="KW-0813">Transport</keyword>
<feature type="region of interest" description="Disordered" evidence="13">
    <location>
        <begin position="156"/>
        <end position="232"/>
    </location>
</feature>
<evidence type="ECO:0000259" key="14">
    <source>
        <dbReference type="Pfam" id="PF09405"/>
    </source>
</evidence>
<comment type="caution">
    <text evidence="15">The sequence shown here is derived from an EMBL/GenBank/DDBJ whole genome shotgun (WGS) entry which is preliminary data.</text>
</comment>
<evidence type="ECO:0000256" key="1">
    <source>
        <dbReference type="ARBA" id="ARBA00004123"/>
    </source>
</evidence>
<feature type="compositionally biased region" description="Low complexity" evidence="13">
    <location>
        <begin position="600"/>
        <end position="609"/>
    </location>
</feature>
<evidence type="ECO:0000256" key="11">
    <source>
        <dbReference type="ARBA" id="ARBA00023187"/>
    </source>
</evidence>
<feature type="domain" description="Btz" evidence="14">
    <location>
        <begin position="230"/>
        <end position="336"/>
    </location>
</feature>
<feature type="compositionally biased region" description="Low complexity" evidence="13">
    <location>
        <begin position="177"/>
        <end position="218"/>
    </location>
</feature>
<reference evidence="15 16" key="1">
    <citation type="journal article" date="2020" name="ISME J.">
        <title>Uncovering the hidden diversity of litter-decomposition mechanisms in mushroom-forming fungi.</title>
        <authorList>
            <person name="Floudas D."/>
            <person name="Bentzer J."/>
            <person name="Ahren D."/>
            <person name="Johansson T."/>
            <person name="Persson P."/>
            <person name="Tunlid A."/>
        </authorList>
    </citation>
    <scope>NUCLEOTIDE SEQUENCE [LARGE SCALE GENOMIC DNA]</scope>
    <source>
        <strain evidence="15 16">CBS 291.85</strain>
    </source>
</reference>
<dbReference type="GO" id="GO:0000184">
    <property type="term" value="P:nuclear-transcribed mRNA catabolic process, nonsense-mediated decay"/>
    <property type="evidence" value="ECO:0007669"/>
    <property type="project" value="UniProtKB-KW"/>
</dbReference>
<dbReference type="GO" id="GO:0008380">
    <property type="term" value="P:RNA splicing"/>
    <property type="evidence" value="ECO:0007669"/>
    <property type="project" value="UniProtKB-KW"/>
</dbReference>
<keyword evidence="16" id="KW-1185">Reference proteome</keyword>
<evidence type="ECO:0000256" key="4">
    <source>
        <dbReference type="ARBA" id="ARBA00022448"/>
    </source>
</evidence>
<feature type="region of interest" description="Disordered" evidence="13">
    <location>
        <begin position="558"/>
        <end position="609"/>
    </location>
</feature>
<keyword evidence="10" id="KW-0866">Nonsense-mediated mRNA decay</keyword>
<feature type="region of interest" description="Disordered" evidence="13">
    <location>
        <begin position="336"/>
        <end position="382"/>
    </location>
</feature>
<feature type="compositionally biased region" description="Polar residues" evidence="13">
    <location>
        <begin position="98"/>
        <end position="107"/>
    </location>
</feature>
<evidence type="ECO:0000256" key="5">
    <source>
        <dbReference type="ARBA" id="ARBA00022490"/>
    </source>
</evidence>
<dbReference type="GO" id="GO:0005737">
    <property type="term" value="C:cytoplasm"/>
    <property type="evidence" value="ECO:0007669"/>
    <property type="project" value="UniProtKB-SubCell"/>
</dbReference>
<feature type="region of interest" description="Disordered" evidence="13">
    <location>
        <begin position="291"/>
        <end position="314"/>
    </location>
</feature>
<feature type="compositionally biased region" description="Basic and acidic residues" evidence="13">
    <location>
        <begin position="558"/>
        <end position="569"/>
    </location>
</feature>
<evidence type="ECO:0000256" key="12">
    <source>
        <dbReference type="ARBA" id="ARBA00023242"/>
    </source>
</evidence>
<keyword evidence="7" id="KW-0509">mRNA transport</keyword>
<dbReference type="GO" id="GO:0051028">
    <property type="term" value="P:mRNA transport"/>
    <property type="evidence" value="ECO:0007669"/>
    <property type="project" value="UniProtKB-KW"/>
</dbReference>
<keyword evidence="5" id="KW-0963">Cytoplasm</keyword>
<evidence type="ECO:0000256" key="7">
    <source>
        <dbReference type="ARBA" id="ARBA00022816"/>
    </source>
</evidence>
<feature type="compositionally biased region" description="Low complexity" evidence="13">
    <location>
        <begin position="570"/>
        <end position="580"/>
    </location>
</feature>
<feature type="compositionally biased region" description="Low complexity" evidence="13">
    <location>
        <begin position="819"/>
        <end position="835"/>
    </location>
</feature>
<dbReference type="GO" id="GO:0006417">
    <property type="term" value="P:regulation of translation"/>
    <property type="evidence" value="ECO:0007669"/>
    <property type="project" value="UniProtKB-KW"/>
</dbReference>
<dbReference type="EMBL" id="JAACJM010000047">
    <property type="protein sequence ID" value="KAF5358999.1"/>
    <property type="molecule type" value="Genomic_DNA"/>
</dbReference>